<evidence type="ECO:0000313" key="10">
    <source>
        <dbReference type="EMBL" id="PKQ68270.1"/>
    </source>
</evidence>
<feature type="binding site" description="in other chain" evidence="8">
    <location>
        <begin position="12"/>
        <end position="14"/>
    </location>
    <ligand>
        <name>FMN</name>
        <dbReference type="ChEBI" id="CHEBI:58210"/>
        <note>ligand shared between dimeric partners</note>
    </ligand>
</feature>
<dbReference type="Pfam" id="PF00881">
    <property type="entry name" value="Nitroreductase"/>
    <property type="match status" value="1"/>
</dbReference>
<evidence type="ECO:0000256" key="6">
    <source>
        <dbReference type="ARBA" id="ARBA00023027"/>
    </source>
</evidence>
<evidence type="ECO:0000256" key="8">
    <source>
        <dbReference type="PIRSR" id="PIRSR000232-1"/>
    </source>
</evidence>
<feature type="binding site" evidence="8">
    <location>
        <position position="44"/>
    </location>
    <ligand>
        <name>FMN</name>
        <dbReference type="ChEBI" id="CHEBI:58210"/>
        <note>ligand shared between dimeric partners</note>
    </ligand>
</feature>
<sequence>MITQINEIIRHRRSTYPEQFEVGKKVDDAIIWQMLENANWAPTHKKTEPWRFVVFTGEGLKKLAEFQANLYKEKNQGEAFSEKTYQMLLTKPLKASHIIAIGMKRHEQVPEIEEIEAVACAVQNMYLTATAYKLGVYWGSGGITYYPEAKSFFGLGENDKFLGFLYVGHIAKPSPDASRKPIQEKVTWIE</sequence>
<keyword evidence="3 7" id="KW-0288">FMN</keyword>
<keyword evidence="6 7" id="KW-0520">NAD</keyword>
<keyword evidence="4 7" id="KW-0521">NADP</keyword>
<evidence type="ECO:0000313" key="11">
    <source>
        <dbReference type="Proteomes" id="UP000233387"/>
    </source>
</evidence>
<evidence type="ECO:0000256" key="5">
    <source>
        <dbReference type="ARBA" id="ARBA00023002"/>
    </source>
</evidence>
<dbReference type="PIRSF" id="PIRSF000232">
    <property type="entry name" value="YdjA"/>
    <property type="match status" value="1"/>
</dbReference>
<dbReference type="PANTHER" id="PTHR43821:SF1">
    <property type="entry name" value="NAD(P)H NITROREDUCTASE YDJA-RELATED"/>
    <property type="match status" value="1"/>
</dbReference>
<evidence type="ECO:0000256" key="2">
    <source>
        <dbReference type="ARBA" id="ARBA00022630"/>
    </source>
</evidence>
<feature type="binding site" description="in other chain" evidence="8">
    <location>
        <begin position="138"/>
        <end position="140"/>
    </location>
    <ligand>
        <name>FMN</name>
        <dbReference type="ChEBI" id="CHEBI:58210"/>
        <note>ligand shared between dimeric partners</note>
    </ligand>
</feature>
<dbReference type="GO" id="GO:0016491">
    <property type="term" value="F:oxidoreductase activity"/>
    <property type="evidence" value="ECO:0007669"/>
    <property type="project" value="UniProtKB-UniRule"/>
</dbReference>
<comment type="similarity">
    <text evidence="1 7">Belongs to the nitroreductase family.</text>
</comment>
<reference evidence="10 11" key="1">
    <citation type="submission" date="2017-06" db="EMBL/GenBank/DDBJ databases">
        <title>Raineya orbicola gen. nov., sp. nov. a slightly thermophilic bacterium of the phylum Bacteroidetes and the description of Raineyaceae fam. nov.</title>
        <authorList>
            <person name="Albuquerque L."/>
            <person name="Polonia A.R.M."/>
            <person name="Barroso C."/>
            <person name="Froufe H.J.C."/>
            <person name="Lage O."/>
            <person name="Lobo-Da-Cunha A."/>
            <person name="Egas C."/>
            <person name="Da Costa M.S."/>
        </authorList>
    </citation>
    <scope>NUCLEOTIDE SEQUENCE [LARGE SCALE GENOMIC DNA]</scope>
    <source>
        <strain evidence="10 11">SPSPC-11</strain>
    </source>
</reference>
<dbReference type="EMBL" id="NKXO01000026">
    <property type="protein sequence ID" value="PKQ68270.1"/>
    <property type="molecule type" value="Genomic_DNA"/>
</dbReference>
<feature type="domain" description="Nitroreductase" evidence="9">
    <location>
        <begin position="9"/>
        <end position="169"/>
    </location>
</feature>
<dbReference type="AlphaFoldDB" id="A0A2N3IDA0"/>
<name>A0A2N3IDA0_9BACT</name>
<keyword evidence="11" id="KW-1185">Reference proteome</keyword>
<organism evidence="10 11">
    <name type="scientific">Raineya orbicola</name>
    <dbReference type="NCBI Taxonomy" id="2016530"/>
    <lineage>
        <taxon>Bacteria</taxon>
        <taxon>Pseudomonadati</taxon>
        <taxon>Bacteroidota</taxon>
        <taxon>Cytophagia</taxon>
        <taxon>Cytophagales</taxon>
        <taxon>Raineyaceae</taxon>
        <taxon>Raineya</taxon>
    </lineage>
</organism>
<dbReference type="InterPro" id="IPR000415">
    <property type="entry name" value="Nitroreductase-like"/>
</dbReference>
<dbReference type="InterPro" id="IPR052530">
    <property type="entry name" value="NAD(P)H_nitroreductase"/>
</dbReference>
<accession>A0A2N3IDA0</accession>
<dbReference type="InterPro" id="IPR026021">
    <property type="entry name" value="YdjA-like"/>
</dbReference>
<evidence type="ECO:0000256" key="1">
    <source>
        <dbReference type="ARBA" id="ARBA00007118"/>
    </source>
</evidence>
<dbReference type="SUPFAM" id="SSF55469">
    <property type="entry name" value="FMN-dependent nitroreductase-like"/>
    <property type="match status" value="1"/>
</dbReference>
<evidence type="ECO:0000259" key="9">
    <source>
        <dbReference type="Pfam" id="PF00881"/>
    </source>
</evidence>
<dbReference type="Gene3D" id="3.40.109.10">
    <property type="entry name" value="NADH Oxidase"/>
    <property type="match status" value="1"/>
</dbReference>
<evidence type="ECO:0000256" key="7">
    <source>
        <dbReference type="PIRNR" id="PIRNR000232"/>
    </source>
</evidence>
<proteinExistence type="inferred from homology"/>
<protein>
    <recommendedName>
        <fullName evidence="7">Putative NAD(P)H nitroreductase</fullName>
        <ecNumber evidence="7">1.-.-.-</ecNumber>
    </recommendedName>
</protein>
<dbReference type="CDD" id="cd02135">
    <property type="entry name" value="YdjA-like"/>
    <property type="match status" value="1"/>
</dbReference>
<dbReference type="EC" id="1.-.-.-" evidence="7"/>
<evidence type="ECO:0000256" key="4">
    <source>
        <dbReference type="ARBA" id="ARBA00022857"/>
    </source>
</evidence>
<dbReference type="InterPro" id="IPR029479">
    <property type="entry name" value="Nitroreductase"/>
</dbReference>
<dbReference type="OrthoDB" id="9804207at2"/>
<evidence type="ECO:0000256" key="3">
    <source>
        <dbReference type="ARBA" id="ARBA00022643"/>
    </source>
</evidence>
<dbReference type="Proteomes" id="UP000233387">
    <property type="component" value="Unassembled WGS sequence"/>
</dbReference>
<comment type="caution">
    <text evidence="10">The sequence shown here is derived from an EMBL/GenBank/DDBJ whole genome shotgun (WGS) entry which is preliminary data.</text>
</comment>
<dbReference type="PANTHER" id="PTHR43821">
    <property type="entry name" value="NAD(P)H NITROREDUCTASE YDJA-RELATED"/>
    <property type="match status" value="1"/>
</dbReference>
<keyword evidence="2 7" id="KW-0285">Flavoprotein</keyword>
<dbReference type="RefSeq" id="WP_101359010.1">
    <property type="nucleotide sequence ID" value="NZ_NKXO01000026.1"/>
</dbReference>
<gene>
    <name evidence="10" type="ORF">Rain11_1738</name>
</gene>
<comment type="cofactor">
    <cofactor evidence="8">
        <name>FMN</name>
        <dbReference type="ChEBI" id="CHEBI:58210"/>
    </cofactor>
    <text evidence="8">Binds 1 FMN per subunit.</text>
</comment>
<keyword evidence="5 7" id="KW-0560">Oxidoreductase</keyword>